<proteinExistence type="predicted"/>
<organism evidence="1 2">
    <name type="scientific">Nocardia jinanensis</name>
    <dbReference type="NCBI Taxonomy" id="382504"/>
    <lineage>
        <taxon>Bacteria</taxon>
        <taxon>Bacillati</taxon>
        <taxon>Actinomycetota</taxon>
        <taxon>Actinomycetes</taxon>
        <taxon>Mycobacteriales</taxon>
        <taxon>Nocardiaceae</taxon>
        <taxon>Nocardia</taxon>
    </lineage>
</organism>
<reference evidence="1" key="2">
    <citation type="submission" date="2020-09" db="EMBL/GenBank/DDBJ databases">
        <authorList>
            <person name="Sun Q."/>
            <person name="Zhou Y."/>
        </authorList>
    </citation>
    <scope>NUCLEOTIDE SEQUENCE</scope>
    <source>
        <strain evidence="1">CGMCC 4.3508</strain>
    </source>
</reference>
<reference evidence="1" key="1">
    <citation type="journal article" date="2014" name="Int. J. Syst. Evol. Microbiol.">
        <title>Complete genome sequence of Corynebacterium casei LMG S-19264T (=DSM 44701T), isolated from a smear-ripened cheese.</title>
        <authorList>
            <consortium name="US DOE Joint Genome Institute (JGI-PGF)"/>
            <person name="Walter F."/>
            <person name="Albersmeier A."/>
            <person name="Kalinowski J."/>
            <person name="Ruckert C."/>
        </authorList>
    </citation>
    <scope>NUCLEOTIDE SEQUENCE</scope>
    <source>
        <strain evidence="1">CGMCC 4.3508</strain>
    </source>
</reference>
<gene>
    <name evidence="1" type="ORF">GCM10011588_60990</name>
</gene>
<sequence length="160" mass="17235">MGGTDFGCPLLTSAAGLVDAHRRLAVARPSWDDVVMTWVPGAAGPELPEMDPADDPFTGSWEDAQRHILAIDLEAHRVLGEPGAGAVEHHEGLGAIFGRMAHLYTISFDRFVLDGPLAPNRRQLARAYFSYETLAGELVCGKKCLPPLFGRPVADDIGDE</sequence>
<accession>A0A917RVR6</accession>
<evidence type="ECO:0000313" key="1">
    <source>
        <dbReference type="EMBL" id="GGL38198.1"/>
    </source>
</evidence>
<dbReference type="AlphaFoldDB" id="A0A917RVR6"/>
<dbReference type="RefSeq" id="WP_156426193.1">
    <property type="nucleotide sequence ID" value="NZ_BMMH01000021.1"/>
</dbReference>
<dbReference type="EMBL" id="BMMH01000021">
    <property type="protein sequence ID" value="GGL38198.1"/>
    <property type="molecule type" value="Genomic_DNA"/>
</dbReference>
<name>A0A917RVR6_9NOCA</name>
<protein>
    <submittedName>
        <fullName evidence="1">Uncharacterized protein</fullName>
    </submittedName>
</protein>
<evidence type="ECO:0000313" key="2">
    <source>
        <dbReference type="Proteomes" id="UP000638263"/>
    </source>
</evidence>
<keyword evidence="2" id="KW-1185">Reference proteome</keyword>
<comment type="caution">
    <text evidence="1">The sequence shown here is derived from an EMBL/GenBank/DDBJ whole genome shotgun (WGS) entry which is preliminary data.</text>
</comment>
<dbReference type="Proteomes" id="UP000638263">
    <property type="component" value="Unassembled WGS sequence"/>
</dbReference>